<protein>
    <submittedName>
        <fullName evidence="1">Uncharacterized protein</fullName>
    </submittedName>
</protein>
<gene>
    <name evidence="1" type="ORF">MoryE10_26490</name>
</gene>
<sequence>MSDVYKKAQTDPQFLQHLNRVMHPAGAIATDFIELRYAANDLDDDIMAEWNKSFKYVLGWLTKNETIL</sequence>
<dbReference type="KEGG" id="moz:MoryE10_26490"/>
<dbReference type="RefSeq" id="WP_054773352.1">
    <property type="nucleotide sequence ID" value="NZ_AP019782.1"/>
</dbReference>
<keyword evidence="2" id="KW-1185">Reference proteome</keyword>
<evidence type="ECO:0000313" key="2">
    <source>
        <dbReference type="Proteomes" id="UP000824988"/>
    </source>
</evidence>
<name>A0A8D5AI15_9GAMM</name>
<dbReference type="Proteomes" id="UP000824988">
    <property type="component" value="Chromosome"/>
</dbReference>
<proteinExistence type="predicted"/>
<accession>A0A8D5AI15</accession>
<evidence type="ECO:0000313" key="1">
    <source>
        <dbReference type="EMBL" id="BBL72043.1"/>
    </source>
</evidence>
<reference evidence="1" key="1">
    <citation type="submission" date="2019-06" db="EMBL/GenBank/DDBJ databases">
        <title>Complete genome sequence of Methylogaea oryzae strain JCM16910.</title>
        <authorList>
            <person name="Asakawa S."/>
        </authorList>
    </citation>
    <scope>NUCLEOTIDE SEQUENCE</scope>
    <source>
        <strain evidence="1">E10</strain>
    </source>
</reference>
<organism evidence="1 2">
    <name type="scientific">Methylogaea oryzae</name>
    <dbReference type="NCBI Taxonomy" id="1295382"/>
    <lineage>
        <taxon>Bacteria</taxon>
        <taxon>Pseudomonadati</taxon>
        <taxon>Pseudomonadota</taxon>
        <taxon>Gammaproteobacteria</taxon>
        <taxon>Methylococcales</taxon>
        <taxon>Methylococcaceae</taxon>
        <taxon>Methylogaea</taxon>
    </lineage>
</organism>
<dbReference type="AlphaFoldDB" id="A0A8D5AI15"/>
<dbReference type="EMBL" id="AP019782">
    <property type="protein sequence ID" value="BBL72043.1"/>
    <property type="molecule type" value="Genomic_DNA"/>
</dbReference>